<dbReference type="EMBL" id="JXTB01000092">
    <property type="protein sequence ID" value="PON64968.1"/>
    <property type="molecule type" value="Genomic_DNA"/>
</dbReference>
<dbReference type="OrthoDB" id="10336250at2759"/>
<reference evidence="2" key="1">
    <citation type="submission" date="2016-06" db="EMBL/GenBank/DDBJ databases">
        <title>Parallel loss of symbiosis genes in relatives of nitrogen-fixing non-legume Parasponia.</title>
        <authorList>
            <person name="Van Velzen R."/>
            <person name="Holmer R."/>
            <person name="Bu F."/>
            <person name="Rutten L."/>
            <person name="Van Zeijl A."/>
            <person name="Liu W."/>
            <person name="Santuari L."/>
            <person name="Cao Q."/>
            <person name="Sharma T."/>
            <person name="Shen D."/>
            <person name="Roswanjaya Y."/>
            <person name="Wardhani T."/>
            <person name="Kalhor M.S."/>
            <person name="Jansen J."/>
            <person name="Van den Hoogen J."/>
            <person name="Gungor B."/>
            <person name="Hartog M."/>
            <person name="Hontelez J."/>
            <person name="Verver J."/>
            <person name="Yang W.-C."/>
            <person name="Schijlen E."/>
            <person name="Repin R."/>
            <person name="Schilthuizen M."/>
            <person name="Schranz E."/>
            <person name="Heidstra R."/>
            <person name="Miyata K."/>
            <person name="Fedorova E."/>
            <person name="Kohlen W."/>
            <person name="Bisseling T."/>
            <person name="Smit S."/>
            <person name="Geurts R."/>
        </authorList>
    </citation>
    <scope>NUCLEOTIDE SEQUENCE [LARGE SCALE GENOMIC DNA]</scope>
    <source>
        <strain evidence="2">cv. WU1-14</strain>
    </source>
</reference>
<proteinExistence type="predicted"/>
<dbReference type="Proteomes" id="UP000237105">
    <property type="component" value="Unassembled WGS sequence"/>
</dbReference>
<feature type="non-terminal residue" evidence="1">
    <location>
        <position position="1"/>
    </location>
</feature>
<evidence type="ECO:0000313" key="2">
    <source>
        <dbReference type="Proteomes" id="UP000237105"/>
    </source>
</evidence>
<evidence type="ECO:0000313" key="1">
    <source>
        <dbReference type="EMBL" id="PON64968.1"/>
    </source>
</evidence>
<protein>
    <submittedName>
        <fullName evidence="1">Uncharacterized protein</fullName>
    </submittedName>
</protein>
<name>A0A2P5CVB6_PARAD</name>
<gene>
    <name evidence="1" type="ORF">PanWU01x14_121450</name>
</gene>
<accession>A0A2P5CVB6</accession>
<dbReference type="AlphaFoldDB" id="A0A2P5CVB6"/>
<organism evidence="1 2">
    <name type="scientific">Parasponia andersonii</name>
    <name type="common">Sponia andersonii</name>
    <dbReference type="NCBI Taxonomy" id="3476"/>
    <lineage>
        <taxon>Eukaryota</taxon>
        <taxon>Viridiplantae</taxon>
        <taxon>Streptophyta</taxon>
        <taxon>Embryophyta</taxon>
        <taxon>Tracheophyta</taxon>
        <taxon>Spermatophyta</taxon>
        <taxon>Magnoliopsida</taxon>
        <taxon>eudicotyledons</taxon>
        <taxon>Gunneridae</taxon>
        <taxon>Pentapetalae</taxon>
        <taxon>rosids</taxon>
        <taxon>fabids</taxon>
        <taxon>Rosales</taxon>
        <taxon>Cannabaceae</taxon>
        <taxon>Parasponia</taxon>
    </lineage>
</organism>
<comment type="caution">
    <text evidence="1">The sequence shown here is derived from an EMBL/GenBank/DDBJ whole genome shotgun (WGS) entry which is preliminary data.</text>
</comment>
<keyword evidence="2" id="KW-1185">Reference proteome</keyword>
<sequence length="127" mass="14285">HHRADHAVDRPNVPTRGRLGGALQINQSIVIALLAAPQRGHQPLRGARGRRELRRRGERQLRMLSRGVDGRDQERDRVDFLGHEWGQRRDAEGRVVGAVAELLETRVGVRQWLNREGQEGAGEEAAL</sequence>